<proteinExistence type="predicted"/>
<evidence type="ECO:0000313" key="1">
    <source>
        <dbReference type="EMBL" id="PBK86836.1"/>
    </source>
</evidence>
<dbReference type="OrthoDB" id="10582011at2759"/>
<dbReference type="EMBL" id="KZ293682">
    <property type="protein sequence ID" value="PBK86836.1"/>
    <property type="molecule type" value="Genomic_DNA"/>
</dbReference>
<gene>
    <name evidence="1" type="ORF">ARMGADRAFT_1086327</name>
</gene>
<reference evidence="2" key="1">
    <citation type="journal article" date="2017" name="Nat. Ecol. Evol.">
        <title>Genome expansion and lineage-specific genetic innovations in the forest pathogenic fungi Armillaria.</title>
        <authorList>
            <person name="Sipos G."/>
            <person name="Prasanna A.N."/>
            <person name="Walter M.C."/>
            <person name="O'Connor E."/>
            <person name="Balint B."/>
            <person name="Krizsan K."/>
            <person name="Kiss B."/>
            <person name="Hess J."/>
            <person name="Varga T."/>
            <person name="Slot J."/>
            <person name="Riley R."/>
            <person name="Boka B."/>
            <person name="Rigling D."/>
            <person name="Barry K."/>
            <person name="Lee J."/>
            <person name="Mihaltcheva S."/>
            <person name="LaButti K."/>
            <person name="Lipzen A."/>
            <person name="Waldron R."/>
            <person name="Moloney N.M."/>
            <person name="Sperisen C."/>
            <person name="Kredics L."/>
            <person name="Vagvoelgyi C."/>
            <person name="Patrignani A."/>
            <person name="Fitzpatrick D."/>
            <person name="Nagy I."/>
            <person name="Doyle S."/>
            <person name="Anderson J.B."/>
            <person name="Grigoriev I.V."/>
            <person name="Gueldener U."/>
            <person name="Muensterkoetter M."/>
            <person name="Nagy L.G."/>
        </authorList>
    </citation>
    <scope>NUCLEOTIDE SEQUENCE [LARGE SCALE GENOMIC DNA]</scope>
    <source>
        <strain evidence="2">Ar21-2</strain>
    </source>
</reference>
<organism evidence="1 2">
    <name type="scientific">Armillaria gallica</name>
    <name type="common">Bulbous honey fungus</name>
    <name type="synonym">Armillaria bulbosa</name>
    <dbReference type="NCBI Taxonomy" id="47427"/>
    <lineage>
        <taxon>Eukaryota</taxon>
        <taxon>Fungi</taxon>
        <taxon>Dikarya</taxon>
        <taxon>Basidiomycota</taxon>
        <taxon>Agaricomycotina</taxon>
        <taxon>Agaricomycetes</taxon>
        <taxon>Agaricomycetidae</taxon>
        <taxon>Agaricales</taxon>
        <taxon>Marasmiineae</taxon>
        <taxon>Physalacriaceae</taxon>
        <taxon>Armillaria</taxon>
    </lineage>
</organism>
<dbReference type="InParanoid" id="A0A2H3DHA4"/>
<dbReference type="AlphaFoldDB" id="A0A2H3DHA4"/>
<protein>
    <submittedName>
        <fullName evidence="1">Uncharacterized protein</fullName>
    </submittedName>
</protein>
<keyword evidence="2" id="KW-1185">Reference proteome</keyword>
<sequence length="142" mass="15927">MICVLSNLGSGFVYGRMSEGENVSAHEWPRCRSLLDYNLRTIFSFTPALRVKRCPRPAASDIRALTRFTQKCLTSYPLPTVNPSMKSEEDVSLRRRQIARITFMSNNIPTAQEAQSAVATVGLTGKYLVSVFNFSSLFLELI</sequence>
<evidence type="ECO:0000313" key="2">
    <source>
        <dbReference type="Proteomes" id="UP000217790"/>
    </source>
</evidence>
<dbReference type="Proteomes" id="UP000217790">
    <property type="component" value="Unassembled WGS sequence"/>
</dbReference>
<accession>A0A2H3DHA4</accession>
<name>A0A2H3DHA4_ARMGA</name>